<organism evidence="2 3">
    <name type="scientific">Peribacillus glennii</name>
    <dbReference type="NCBI Taxonomy" id="2303991"/>
    <lineage>
        <taxon>Bacteria</taxon>
        <taxon>Bacillati</taxon>
        <taxon>Bacillota</taxon>
        <taxon>Bacilli</taxon>
        <taxon>Bacillales</taxon>
        <taxon>Bacillaceae</taxon>
        <taxon>Peribacillus</taxon>
    </lineage>
</organism>
<dbReference type="GO" id="GO:0003677">
    <property type="term" value="F:DNA binding"/>
    <property type="evidence" value="ECO:0007669"/>
    <property type="project" value="InterPro"/>
</dbReference>
<dbReference type="OrthoDB" id="107900at2"/>
<dbReference type="Proteomes" id="UP000262939">
    <property type="component" value="Unassembled WGS sequence"/>
</dbReference>
<reference evidence="2 3" key="1">
    <citation type="submission" date="2018-08" db="EMBL/GenBank/DDBJ databases">
        <title>Bacillus chawlae sp. nov., Bacillus glennii sp. nov., and Bacillus saganii sp. nov. Isolated from the Vehicle Assembly Building at Kennedy Space Center where the Viking Spacecraft were Assembled.</title>
        <authorList>
            <person name="Seuylemezian A."/>
            <person name="Vaishampayan P."/>
        </authorList>
    </citation>
    <scope>NUCLEOTIDE SEQUENCE [LARGE SCALE GENOMIC DNA]</scope>
    <source>
        <strain evidence="2 3">V44-8</strain>
    </source>
</reference>
<name>A0A372L6A3_9BACI</name>
<dbReference type="GO" id="GO:0006310">
    <property type="term" value="P:DNA recombination"/>
    <property type="evidence" value="ECO:0007669"/>
    <property type="project" value="UniProtKB-KW"/>
</dbReference>
<dbReference type="EMBL" id="QVTD01000024">
    <property type="protein sequence ID" value="RFU60530.1"/>
    <property type="molecule type" value="Genomic_DNA"/>
</dbReference>
<keyword evidence="3" id="KW-1185">Reference proteome</keyword>
<gene>
    <name evidence="2" type="ORF">D0466_21130</name>
</gene>
<proteinExistence type="predicted"/>
<protein>
    <submittedName>
        <fullName evidence="2">Site-specific integrase</fullName>
    </submittedName>
</protein>
<dbReference type="SUPFAM" id="SSF56349">
    <property type="entry name" value="DNA breaking-rejoining enzymes"/>
    <property type="match status" value="1"/>
</dbReference>
<dbReference type="InterPro" id="IPR011010">
    <property type="entry name" value="DNA_brk_join_enz"/>
</dbReference>
<evidence type="ECO:0000256" key="1">
    <source>
        <dbReference type="ARBA" id="ARBA00023172"/>
    </source>
</evidence>
<dbReference type="Gene3D" id="1.10.443.10">
    <property type="entry name" value="Intergrase catalytic core"/>
    <property type="match status" value="1"/>
</dbReference>
<sequence>MRKHYLFLSYEGQSISQATVRDNLAVCGKVARIKGKRVSPHTFQHTAALFYILNGGDPFSLQKTFKRSSIGLAS</sequence>
<dbReference type="GO" id="GO:0015074">
    <property type="term" value="P:DNA integration"/>
    <property type="evidence" value="ECO:0007669"/>
    <property type="project" value="InterPro"/>
</dbReference>
<keyword evidence="1" id="KW-0233">DNA recombination</keyword>
<comment type="caution">
    <text evidence="2">The sequence shown here is derived from an EMBL/GenBank/DDBJ whole genome shotgun (WGS) entry which is preliminary data.</text>
</comment>
<accession>A0A372L6A3</accession>
<dbReference type="InterPro" id="IPR013762">
    <property type="entry name" value="Integrase-like_cat_sf"/>
</dbReference>
<evidence type="ECO:0000313" key="2">
    <source>
        <dbReference type="EMBL" id="RFU60530.1"/>
    </source>
</evidence>
<dbReference type="AlphaFoldDB" id="A0A372L6A3"/>
<evidence type="ECO:0000313" key="3">
    <source>
        <dbReference type="Proteomes" id="UP000262939"/>
    </source>
</evidence>